<dbReference type="PANTHER" id="PTHR10755:SF0">
    <property type="entry name" value="OXYGEN-DEPENDENT COPROPORPHYRINOGEN-III OXIDASE, MITOCHONDRIAL"/>
    <property type="match status" value="1"/>
</dbReference>
<dbReference type="InterPro" id="IPR001260">
    <property type="entry name" value="Coprogen_oxidase_aer"/>
</dbReference>
<dbReference type="eggNOG" id="KOG1518">
    <property type="taxonomic scope" value="Eukaryota"/>
</dbReference>
<dbReference type="RefSeq" id="XP_004222642.1">
    <property type="nucleotide sequence ID" value="XM_004222594.1"/>
</dbReference>
<keyword evidence="9" id="KW-1185">Reference proteome</keyword>
<evidence type="ECO:0000256" key="5">
    <source>
        <dbReference type="ARBA" id="ARBA00023002"/>
    </source>
</evidence>
<dbReference type="AlphaFoldDB" id="K6UWE1"/>
<evidence type="ECO:0000313" key="9">
    <source>
        <dbReference type="Proteomes" id="UP000006319"/>
    </source>
</evidence>
<reference evidence="8 9" key="1">
    <citation type="journal article" date="2012" name="Nat. Genet.">
        <title>Plasmodium cynomolgi genome sequences provide insight into Plasmodium vivax and the monkey malaria clade.</title>
        <authorList>
            <person name="Tachibana S."/>
            <person name="Sullivan S.A."/>
            <person name="Kawai S."/>
            <person name="Nakamura S."/>
            <person name="Kim H.R."/>
            <person name="Goto N."/>
            <person name="Arisue N."/>
            <person name="Palacpac N.M.Q."/>
            <person name="Honma H."/>
            <person name="Yagi M."/>
            <person name="Tougan T."/>
            <person name="Katakai Y."/>
            <person name="Kaneko O."/>
            <person name="Mita T."/>
            <person name="Kita K."/>
            <person name="Yasutomi Y."/>
            <person name="Sutton P.L."/>
            <person name="Shakhbatyan R."/>
            <person name="Horii T."/>
            <person name="Yasunaga T."/>
            <person name="Barnwell J.W."/>
            <person name="Escalante A.A."/>
            <person name="Carlton J.M."/>
            <person name="Tanabe K."/>
        </authorList>
    </citation>
    <scope>NUCLEOTIDE SEQUENCE [LARGE SCALE GENOMIC DNA]</scope>
    <source>
        <strain evidence="8 9">B</strain>
    </source>
</reference>
<dbReference type="GO" id="GO:0004109">
    <property type="term" value="F:coproporphyrinogen oxidase activity"/>
    <property type="evidence" value="ECO:0007669"/>
    <property type="project" value="UniProtKB-EC"/>
</dbReference>
<gene>
    <name evidence="8" type="ORF">PCYB_094790</name>
</gene>
<dbReference type="VEuPathDB" id="PlasmoDB:PCYB_094790"/>
<dbReference type="UniPathway" id="UPA00251">
    <property type="reaction ID" value="UER00322"/>
</dbReference>
<dbReference type="OrthoDB" id="15318at2759"/>
<protein>
    <recommendedName>
        <fullName evidence="4">coproporphyrinogen oxidase</fullName>
        <ecNumber evidence="4">1.3.3.3</ecNumber>
    </recommendedName>
</protein>
<sequence length="549" mass="64089">MKDEVGPNRMNENPNQTYVSSQSPRYVYEVCPFEDQSPSPNERFRNSWENMLKLEQNNICGLFESLDTEKFRQETWTRKNSKKKKIGSGITRILENGRVFEKCAVNYSCVYGTIDRETAKQMCVNQYNKEYINSKEICYSEDLNPIISRIINNGGLKVVREKYKYYASGLSIISHPVNPNAPSIHMNFRFFQVFMKTGRKKKKSIPTANSTNTAYSNASLVGSVSANAYAATNKGCQNGHLTNVNAGVSSTSTAKSHIDNNYRSLKHWFGGGCDLSPNYIFPELFIHFHHSFKVVCDKYNHLFYKYFKKWCDLYFRIRHRNISRGIGGIFFDNLLDNTIRTKSKGKGKNGKARELQNMSTNLSNRNGSNLNATYNNTNTNKKNPSNENSCKCHSCNPIMDNSYRMIFLFVQECIINFRKSYLYILAQTIHCKYDDNMVNWQRVCRGRYVEFNLIYDRGTKFGLELNTYKTYRRRKASEKIESYASTFLKDEIFSDQNSEYLSDEHEKIDNVFASLPLKCEFFYKYKIVKFSREYETLQVLKHPKRWINY</sequence>
<proteinExistence type="inferred from homology"/>
<evidence type="ECO:0000256" key="2">
    <source>
        <dbReference type="ARBA" id="ARBA00010644"/>
    </source>
</evidence>
<feature type="compositionally biased region" description="Polar residues" evidence="7">
    <location>
        <begin position="10"/>
        <end position="20"/>
    </location>
</feature>
<evidence type="ECO:0000256" key="6">
    <source>
        <dbReference type="ARBA" id="ARBA00023244"/>
    </source>
</evidence>
<dbReference type="GO" id="GO:0006782">
    <property type="term" value="P:protoporphyrinogen IX biosynthetic process"/>
    <property type="evidence" value="ECO:0007669"/>
    <property type="project" value="UniProtKB-UniPathway"/>
</dbReference>
<comment type="pathway">
    <text evidence="1">Porphyrin-containing compound metabolism; protoporphyrin-IX biosynthesis; protoporphyrinogen-IX from coproporphyrinogen-III (O2 route): step 1/1.</text>
</comment>
<evidence type="ECO:0000256" key="4">
    <source>
        <dbReference type="ARBA" id="ARBA00012869"/>
    </source>
</evidence>
<evidence type="ECO:0000256" key="3">
    <source>
        <dbReference type="ARBA" id="ARBA00011738"/>
    </source>
</evidence>
<feature type="region of interest" description="Disordered" evidence="7">
    <location>
        <begin position="1"/>
        <end position="20"/>
    </location>
</feature>
<comment type="subunit">
    <text evidence="3">Homodimer.</text>
</comment>
<dbReference type="EC" id="1.3.3.3" evidence="4"/>
<keyword evidence="5" id="KW-0560">Oxidoreductase</keyword>
<dbReference type="OMA" id="CVNQYNK"/>
<accession>K6UWE1</accession>
<dbReference type="SUPFAM" id="SSF102886">
    <property type="entry name" value="Coproporphyrinogen III oxidase"/>
    <property type="match status" value="1"/>
</dbReference>
<dbReference type="PANTHER" id="PTHR10755">
    <property type="entry name" value="COPROPORPHYRINOGEN III OXIDASE, MITOCHONDRIAL"/>
    <property type="match status" value="1"/>
</dbReference>
<dbReference type="KEGG" id="pcy:PCYB_094790"/>
<evidence type="ECO:0000256" key="1">
    <source>
        <dbReference type="ARBA" id="ARBA00005168"/>
    </source>
</evidence>
<dbReference type="EMBL" id="DF157101">
    <property type="protein sequence ID" value="GAB66695.1"/>
    <property type="molecule type" value="Genomic_DNA"/>
</dbReference>
<evidence type="ECO:0000313" key="8">
    <source>
        <dbReference type="EMBL" id="GAB66695.1"/>
    </source>
</evidence>
<keyword evidence="6" id="KW-0627">Porphyrin biosynthesis</keyword>
<evidence type="ECO:0000256" key="7">
    <source>
        <dbReference type="SAM" id="MobiDB-lite"/>
    </source>
</evidence>
<dbReference type="InterPro" id="IPR036406">
    <property type="entry name" value="Coprogen_oxidase_aer_sf"/>
</dbReference>
<name>K6UWE1_PLACD</name>
<dbReference type="GeneID" id="14693049"/>
<organism evidence="8 9">
    <name type="scientific">Plasmodium cynomolgi (strain B)</name>
    <dbReference type="NCBI Taxonomy" id="1120755"/>
    <lineage>
        <taxon>Eukaryota</taxon>
        <taxon>Sar</taxon>
        <taxon>Alveolata</taxon>
        <taxon>Apicomplexa</taxon>
        <taxon>Aconoidasida</taxon>
        <taxon>Haemosporida</taxon>
        <taxon>Plasmodiidae</taxon>
        <taxon>Plasmodium</taxon>
        <taxon>Plasmodium (Plasmodium)</taxon>
    </lineage>
</organism>
<comment type="similarity">
    <text evidence="2">Belongs to the aerobic coproporphyrinogen-III oxidase family.</text>
</comment>
<dbReference type="GO" id="GO:0005737">
    <property type="term" value="C:cytoplasm"/>
    <property type="evidence" value="ECO:0007669"/>
    <property type="project" value="TreeGrafter"/>
</dbReference>
<dbReference type="PhylomeDB" id="K6UWE1"/>
<dbReference type="Pfam" id="PF01218">
    <property type="entry name" value="Coprogen_oxidas"/>
    <property type="match status" value="3"/>
</dbReference>
<dbReference type="Proteomes" id="UP000006319">
    <property type="component" value="Chromosome 9"/>
</dbReference>
<dbReference type="Gene3D" id="3.40.1500.10">
    <property type="entry name" value="Coproporphyrinogen III oxidase, aerobic"/>
    <property type="match status" value="1"/>
</dbReference>